<dbReference type="EMBL" id="BQNB010010347">
    <property type="protein sequence ID" value="GJS76051.1"/>
    <property type="molecule type" value="Genomic_DNA"/>
</dbReference>
<feature type="domain" description="Reverse transcriptase zinc-binding" evidence="1">
    <location>
        <begin position="117"/>
        <end position="168"/>
    </location>
</feature>
<sequence length="338" mass="39896">MSWGWRKILQLRPLIRPFICYRLGVGNKSSLWFDRSSSLSPLSQIIRVRDIQRAGFELSYFVMDGITNGNWSWPVDWYVKYPLLNMYTVPTLSPNTWDRMVCISSNGADNEFYVSIVLDTIRPRGDVVNWHDLVWFSHAIPRYAFHLWLVIKCKLKTQDVLRQWDVSSVGSFKDLCWNSYSLSKKRSAKSVIAKLVFAASSYFIWQERNSRLFANQRRSKDQLIEVIKTTDSVVRVFEVFLKLECPPRVVLFFPSLGFFPMGFSWEGFLWRQYRLAIYNPILLQREDFEVLCTSKWFFPIGVIVRVRLVRGIFRIMMELESDSNSIMCLVGRMFEFKI</sequence>
<comment type="caution">
    <text evidence="2">The sequence shown here is derived from an EMBL/GenBank/DDBJ whole genome shotgun (WGS) entry which is preliminary data.</text>
</comment>
<accession>A0ABQ4YGE0</accession>
<reference evidence="2" key="1">
    <citation type="journal article" date="2022" name="Int. J. Mol. Sci.">
        <title>Draft Genome of Tanacetum Coccineum: Genomic Comparison of Closely Related Tanacetum-Family Plants.</title>
        <authorList>
            <person name="Yamashiro T."/>
            <person name="Shiraishi A."/>
            <person name="Nakayama K."/>
            <person name="Satake H."/>
        </authorList>
    </citation>
    <scope>NUCLEOTIDE SEQUENCE</scope>
</reference>
<evidence type="ECO:0000313" key="3">
    <source>
        <dbReference type="Proteomes" id="UP001151760"/>
    </source>
</evidence>
<dbReference type="Proteomes" id="UP001151760">
    <property type="component" value="Unassembled WGS sequence"/>
</dbReference>
<protein>
    <recommendedName>
        <fullName evidence="1">Reverse transcriptase zinc-binding domain-containing protein</fullName>
    </recommendedName>
</protein>
<dbReference type="Pfam" id="PF13966">
    <property type="entry name" value="zf-RVT"/>
    <property type="match status" value="1"/>
</dbReference>
<proteinExistence type="predicted"/>
<dbReference type="InterPro" id="IPR026960">
    <property type="entry name" value="RVT-Znf"/>
</dbReference>
<organism evidence="2 3">
    <name type="scientific">Tanacetum coccineum</name>
    <dbReference type="NCBI Taxonomy" id="301880"/>
    <lineage>
        <taxon>Eukaryota</taxon>
        <taxon>Viridiplantae</taxon>
        <taxon>Streptophyta</taxon>
        <taxon>Embryophyta</taxon>
        <taxon>Tracheophyta</taxon>
        <taxon>Spermatophyta</taxon>
        <taxon>Magnoliopsida</taxon>
        <taxon>eudicotyledons</taxon>
        <taxon>Gunneridae</taxon>
        <taxon>Pentapetalae</taxon>
        <taxon>asterids</taxon>
        <taxon>campanulids</taxon>
        <taxon>Asterales</taxon>
        <taxon>Asteraceae</taxon>
        <taxon>Asteroideae</taxon>
        <taxon>Anthemideae</taxon>
        <taxon>Anthemidinae</taxon>
        <taxon>Tanacetum</taxon>
    </lineage>
</organism>
<keyword evidence="3" id="KW-1185">Reference proteome</keyword>
<evidence type="ECO:0000259" key="1">
    <source>
        <dbReference type="Pfam" id="PF13966"/>
    </source>
</evidence>
<gene>
    <name evidence="2" type="ORF">Tco_0725932</name>
</gene>
<evidence type="ECO:0000313" key="2">
    <source>
        <dbReference type="EMBL" id="GJS76051.1"/>
    </source>
</evidence>
<name>A0ABQ4YGE0_9ASTR</name>
<reference evidence="2" key="2">
    <citation type="submission" date="2022-01" db="EMBL/GenBank/DDBJ databases">
        <authorList>
            <person name="Yamashiro T."/>
            <person name="Shiraishi A."/>
            <person name="Satake H."/>
            <person name="Nakayama K."/>
        </authorList>
    </citation>
    <scope>NUCLEOTIDE SEQUENCE</scope>
</reference>